<dbReference type="RefSeq" id="WP_377398608.1">
    <property type="nucleotide sequence ID" value="NZ_JBHUEQ010000013.1"/>
</dbReference>
<protein>
    <recommendedName>
        <fullName evidence="3">GNAT family N-acetyltransferase</fullName>
    </recommendedName>
</protein>
<organism evidence="1 2">
    <name type="scientific">Rhizobium helianthi</name>
    <dbReference type="NCBI Taxonomy" id="1132695"/>
    <lineage>
        <taxon>Bacteria</taxon>
        <taxon>Pseudomonadati</taxon>
        <taxon>Pseudomonadota</taxon>
        <taxon>Alphaproteobacteria</taxon>
        <taxon>Hyphomicrobiales</taxon>
        <taxon>Rhizobiaceae</taxon>
        <taxon>Rhizobium/Agrobacterium group</taxon>
        <taxon>Rhizobium</taxon>
    </lineage>
</organism>
<comment type="caution">
    <text evidence="1">The sequence shown here is derived from an EMBL/GenBank/DDBJ whole genome shotgun (WGS) entry which is preliminary data.</text>
</comment>
<evidence type="ECO:0008006" key="3">
    <source>
        <dbReference type="Google" id="ProtNLM"/>
    </source>
</evidence>
<sequence>MVGAGGGTAVVRDLQADDLPAIAALFASTFRKRRADRVVTPDLLSCLRSIYLENPWFDPDVASKVFVDEEDRVRGFIGVTAQRMVYGERKLRAALAGSLVVQDPARHPLAGARLVRSFLNGPQDLSITETANATAMGMWRKLGVPVNTSYSLTWLRPLRPAASVAALMMLRHSSAHLLAPMAHAADAVFARISKEALRPSLEPSPRRLSFSDVDRATFDAAALTLAQRFALRPDWDAASLDWFSAHAARKRMVGEPCYRLAVDAQGKPLAAYLWFRREGNIAWLLQSFAGEKQADDLVDDMLVSAYEYGCAAIRGGTQPWLLNALLRRKALLLGRSYFLADARDKSLLAPIQSGEALVSGLAGETWMRLIGDRF</sequence>
<evidence type="ECO:0000313" key="2">
    <source>
        <dbReference type="Proteomes" id="UP001597322"/>
    </source>
</evidence>
<reference evidence="2" key="1">
    <citation type="journal article" date="2019" name="Int. J. Syst. Evol. Microbiol.">
        <title>The Global Catalogue of Microorganisms (GCM) 10K type strain sequencing project: providing services to taxonomists for standard genome sequencing and annotation.</title>
        <authorList>
            <consortium name="The Broad Institute Genomics Platform"/>
            <consortium name="The Broad Institute Genome Sequencing Center for Infectious Disease"/>
            <person name="Wu L."/>
            <person name="Ma J."/>
        </authorList>
    </citation>
    <scope>NUCLEOTIDE SEQUENCE [LARGE SCALE GENOMIC DNA]</scope>
    <source>
        <strain evidence="2">CG52</strain>
    </source>
</reference>
<name>A0ABW4M408_9HYPH</name>
<proteinExistence type="predicted"/>
<keyword evidence="2" id="KW-1185">Reference proteome</keyword>
<dbReference type="Proteomes" id="UP001597322">
    <property type="component" value="Unassembled WGS sequence"/>
</dbReference>
<dbReference type="InterPro" id="IPR016181">
    <property type="entry name" value="Acyl_CoA_acyltransferase"/>
</dbReference>
<evidence type="ECO:0000313" key="1">
    <source>
        <dbReference type="EMBL" id="MFD1745260.1"/>
    </source>
</evidence>
<accession>A0ABW4M408</accession>
<gene>
    <name evidence="1" type="ORF">ACFSE1_07290</name>
</gene>
<dbReference type="SUPFAM" id="SSF55729">
    <property type="entry name" value="Acyl-CoA N-acyltransferases (Nat)"/>
    <property type="match status" value="1"/>
</dbReference>
<dbReference type="EMBL" id="JBHUEQ010000013">
    <property type="protein sequence ID" value="MFD1745260.1"/>
    <property type="molecule type" value="Genomic_DNA"/>
</dbReference>
<dbReference type="Gene3D" id="3.40.630.30">
    <property type="match status" value="1"/>
</dbReference>